<comment type="catalytic activity">
    <reaction evidence="7">
        <text>a 2'-deoxycytidine in DNA + S-adenosyl-L-methionine = an N(4)-methyl-2'-deoxycytidine in DNA + S-adenosyl-L-homocysteine + H(+)</text>
        <dbReference type="Rhea" id="RHEA:16857"/>
        <dbReference type="Rhea" id="RHEA-COMP:11369"/>
        <dbReference type="Rhea" id="RHEA-COMP:13674"/>
        <dbReference type="ChEBI" id="CHEBI:15378"/>
        <dbReference type="ChEBI" id="CHEBI:57856"/>
        <dbReference type="ChEBI" id="CHEBI:59789"/>
        <dbReference type="ChEBI" id="CHEBI:85452"/>
        <dbReference type="ChEBI" id="CHEBI:137933"/>
        <dbReference type="EC" id="2.1.1.113"/>
    </reaction>
</comment>
<comment type="similarity">
    <text evidence="1">Belongs to the N(4)/N(6)-methyltransferase family. N(4) subfamily.</text>
</comment>
<evidence type="ECO:0000256" key="8">
    <source>
        <dbReference type="RuleBase" id="RU362026"/>
    </source>
</evidence>
<dbReference type="GO" id="GO:0008170">
    <property type="term" value="F:N-methyltransferase activity"/>
    <property type="evidence" value="ECO:0007669"/>
    <property type="project" value="InterPro"/>
</dbReference>
<sequence length="307" mass="35368">MININGTYQKLIHGDSRDLSFLPNESVHLVVTSPPYWNLKRYNENSDQLGHIDDYETFLKELKKVWKGVFRVLVPGGRLVCVVGDVCVSRRKYGRHLVFPLHADISVICRKIGFDNLNPIIWHKISNANLEVSNGTKFLGKPYEPNAIIKNDMEYILMQRKPGGYRKPSEEQRNQSKIEKKEFNDWFRQIWNITGASTKNHPAPFPLKLVTRLVRMFSFYGDTVLDPFCGSGTTMIAALRCSRNSIGVDIDKEYCRMTVRYLKAEINYSSIKTKLIFQKMTNSNSGSMKVCEDQSLYKVRTAKKVLK</sequence>
<protein>
    <recommendedName>
        <fullName evidence="8">Methyltransferase</fullName>
        <ecNumber evidence="8">2.1.1.-</ecNumber>
    </recommendedName>
</protein>
<keyword evidence="5" id="KW-0680">Restriction system</keyword>
<evidence type="ECO:0000256" key="3">
    <source>
        <dbReference type="ARBA" id="ARBA00022679"/>
    </source>
</evidence>
<dbReference type="InterPro" id="IPR029063">
    <property type="entry name" value="SAM-dependent_MTases_sf"/>
</dbReference>
<dbReference type="InterPro" id="IPR002941">
    <property type="entry name" value="DNA_methylase_N4/N6"/>
</dbReference>
<evidence type="ECO:0000256" key="6">
    <source>
        <dbReference type="ARBA" id="ARBA00023125"/>
    </source>
</evidence>
<dbReference type="Pfam" id="PF01555">
    <property type="entry name" value="N6_N4_Mtase"/>
    <property type="match status" value="1"/>
</dbReference>
<evidence type="ECO:0000259" key="9">
    <source>
        <dbReference type="Pfam" id="PF01555"/>
    </source>
</evidence>
<evidence type="ECO:0000313" key="11">
    <source>
        <dbReference type="Proteomes" id="UP000722750"/>
    </source>
</evidence>
<evidence type="ECO:0000313" key="10">
    <source>
        <dbReference type="EMBL" id="MBS1259418.1"/>
    </source>
</evidence>
<dbReference type="AlphaFoldDB" id="A0A941W4Z9"/>
<gene>
    <name evidence="10" type="ORF">MAG551_02488</name>
</gene>
<dbReference type="PANTHER" id="PTHR13370:SF3">
    <property type="entry name" value="TRNA (GUANINE(10)-N2)-METHYLTRANSFERASE HOMOLOG"/>
    <property type="match status" value="1"/>
</dbReference>
<dbReference type="PANTHER" id="PTHR13370">
    <property type="entry name" value="RNA METHYLASE-RELATED"/>
    <property type="match status" value="1"/>
</dbReference>
<evidence type="ECO:0000256" key="4">
    <source>
        <dbReference type="ARBA" id="ARBA00022691"/>
    </source>
</evidence>
<dbReference type="PRINTS" id="PR00508">
    <property type="entry name" value="S21N4MTFRASE"/>
</dbReference>
<keyword evidence="4" id="KW-0949">S-adenosyl-L-methionine</keyword>
<dbReference type="EMBL" id="JAANXD010000093">
    <property type="protein sequence ID" value="MBS1259418.1"/>
    <property type="molecule type" value="Genomic_DNA"/>
</dbReference>
<accession>A0A941W4Z9</accession>
<dbReference type="Gene3D" id="3.40.50.150">
    <property type="entry name" value="Vaccinia Virus protein VP39"/>
    <property type="match status" value="1"/>
</dbReference>
<dbReference type="PROSITE" id="PS00093">
    <property type="entry name" value="N4_MTASE"/>
    <property type="match status" value="1"/>
</dbReference>
<proteinExistence type="inferred from homology"/>
<dbReference type="GO" id="GO:0009307">
    <property type="term" value="P:DNA restriction-modification system"/>
    <property type="evidence" value="ECO:0007669"/>
    <property type="project" value="UniProtKB-KW"/>
</dbReference>
<evidence type="ECO:0000256" key="7">
    <source>
        <dbReference type="ARBA" id="ARBA00049120"/>
    </source>
</evidence>
<dbReference type="GO" id="GO:0003677">
    <property type="term" value="F:DNA binding"/>
    <property type="evidence" value="ECO:0007669"/>
    <property type="project" value="UniProtKB-KW"/>
</dbReference>
<feature type="domain" description="DNA methylase N-4/N-6" evidence="9">
    <location>
        <begin position="27"/>
        <end position="259"/>
    </location>
</feature>
<evidence type="ECO:0000256" key="2">
    <source>
        <dbReference type="ARBA" id="ARBA00022603"/>
    </source>
</evidence>
<dbReference type="Proteomes" id="UP000722750">
    <property type="component" value="Unassembled WGS sequence"/>
</dbReference>
<dbReference type="InterPro" id="IPR001091">
    <property type="entry name" value="RM_Methyltransferase"/>
</dbReference>
<keyword evidence="6" id="KW-0238">DNA-binding</keyword>
<keyword evidence="3" id="KW-0808">Transferase</keyword>
<keyword evidence="2 10" id="KW-0489">Methyltransferase</keyword>
<evidence type="ECO:0000256" key="1">
    <source>
        <dbReference type="ARBA" id="ARBA00010203"/>
    </source>
</evidence>
<reference evidence="10" key="1">
    <citation type="journal article" date="2021" name="ISME J.">
        <title>Fine-scale metabolic discontinuity in a stratified prokaryote microbiome of a Red Sea deep halocline.</title>
        <authorList>
            <person name="Michoud G."/>
            <person name="Ngugi D.K."/>
            <person name="Barozzi A."/>
            <person name="Merlino G."/>
            <person name="Calleja M.L."/>
            <person name="Delgado-Huertas A."/>
            <person name="Moran X.A.G."/>
            <person name="Daffonchio D."/>
        </authorList>
    </citation>
    <scope>NUCLEOTIDE SEQUENCE</scope>
    <source>
        <strain evidence="10">SuakinDeep_MAG55_1</strain>
    </source>
</reference>
<evidence type="ECO:0000256" key="5">
    <source>
        <dbReference type="ARBA" id="ARBA00022747"/>
    </source>
</evidence>
<dbReference type="InterPro" id="IPR017985">
    <property type="entry name" value="MeTrfase_CN4_CS"/>
</dbReference>
<dbReference type="GO" id="GO:0015667">
    <property type="term" value="F:site-specific DNA-methyltransferase (cytosine-N4-specific) activity"/>
    <property type="evidence" value="ECO:0007669"/>
    <property type="project" value="UniProtKB-EC"/>
</dbReference>
<dbReference type="CDD" id="cd02440">
    <property type="entry name" value="AdoMet_MTases"/>
    <property type="match status" value="1"/>
</dbReference>
<dbReference type="GO" id="GO:0005737">
    <property type="term" value="C:cytoplasm"/>
    <property type="evidence" value="ECO:0007669"/>
    <property type="project" value="TreeGrafter"/>
</dbReference>
<organism evidence="10 11">
    <name type="scientific">Candidatus Scalindua arabica</name>
    <dbReference type="NCBI Taxonomy" id="1127984"/>
    <lineage>
        <taxon>Bacteria</taxon>
        <taxon>Pseudomonadati</taxon>
        <taxon>Planctomycetota</taxon>
        <taxon>Candidatus Brocadiia</taxon>
        <taxon>Candidatus Brocadiales</taxon>
        <taxon>Candidatus Scalinduaceae</taxon>
        <taxon>Candidatus Scalindua</taxon>
    </lineage>
</organism>
<dbReference type="SUPFAM" id="SSF53335">
    <property type="entry name" value="S-adenosyl-L-methionine-dependent methyltransferases"/>
    <property type="match status" value="1"/>
</dbReference>
<name>A0A941W4Z9_9BACT</name>
<dbReference type="GO" id="GO:0032259">
    <property type="term" value="P:methylation"/>
    <property type="evidence" value="ECO:0007669"/>
    <property type="project" value="UniProtKB-KW"/>
</dbReference>
<dbReference type="EC" id="2.1.1.-" evidence="8"/>
<comment type="caution">
    <text evidence="10">The sequence shown here is derived from an EMBL/GenBank/DDBJ whole genome shotgun (WGS) entry which is preliminary data.</text>
</comment>